<dbReference type="SUPFAM" id="SSF111369">
    <property type="entry name" value="HlyD-like secretion proteins"/>
    <property type="match status" value="1"/>
</dbReference>
<dbReference type="Gene3D" id="2.40.50.100">
    <property type="match status" value="1"/>
</dbReference>
<dbReference type="Gene3D" id="2.40.30.170">
    <property type="match status" value="1"/>
</dbReference>
<organism evidence="3 4">
    <name type="scientific">Brumicola pallidula DSM 14239 = ACAM 615</name>
    <dbReference type="NCBI Taxonomy" id="1121922"/>
    <lineage>
        <taxon>Bacteria</taxon>
        <taxon>Pseudomonadati</taxon>
        <taxon>Pseudomonadota</taxon>
        <taxon>Gammaproteobacteria</taxon>
        <taxon>Alteromonadales</taxon>
        <taxon>Alteromonadaceae</taxon>
        <taxon>Brumicola</taxon>
    </lineage>
</organism>
<name>K6ZPT8_9ALTE</name>
<comment type="similarity">
    <text evidence="1">Belongs to the membrane fusion protein (MFP) (TC 8.A.1) family.</text>
</comment>
<feature type="chain" id="PRO_5003898538" evidence="2">
    <location>
        <begin position="23"/>
        <end position="418"/>
    </location>
</feature>
<protein>
    <submittedName>
        <fullName evidence="3">Uncharacterized protein</fullName>
    </submittedName>
</protein>
<dbReference type="PANTHER" id="PTHR30469:SF20">
    <property type="entry name" value="EFFLUX RND TRANSPORTER PERIPLASMIC ADAPTOR SUBUNIT"/>
    <property type="match status" value="1"/>
</dbReference>
<dbReference type="GO" id="GO:0015562">
    <property type="term" value="F:efflux transmembrane transporter activity"/>
    <property type="evidence" value="ECO:0007669"/>
    <property type="project" value="TreeGrafter"/>
</dbReference>
<evidence type="ECO:0000313" key="4">
    <source>
        <dbReference type="Proteomes" id="UP000006251"/>
    </source>
</evidence>
<dbReference type="NCBIfam" id="TIGR01730">
    <property type="entry name" value="RND_mfp"/>
    <property type="match status" value="1"/>
</dbReference>
<keyword evidence="2" id="KW-0732">Signal</keyword>
<sequence>MRFTQIATLVVTAIFMLSACSGSEKNMQQSSTTKNELPKKVWTTKLLPASDVVKRHLTGTLQAADAVSISFEVTGVISAMYVDLGQSFNKGDVLAELDKAVYMLAVQQNKSVLGEASAALVDARQTFERNKTLRRQGLVSQAAFDNALANFDIAKQRTEVAESSLAIATENLSDTILVAPYSGRVSARFAEPSQQVSPGTAVISIQGNANLEVNAAIPEGWISKVSLFDQVSVLVPSLSASTTYPATLTEIGAQASIANAFPITITLNDNHTGFYPGMSAEIILSVSSLFATDEYYEVPFSAFTTNKSGPYLYFVAIESPKLTDKDTPIYTKSANHNLRNNKDTPVYAKGVNNELNAIAKKYYIEIVELKAETAIIKFKQQPDIALLTELRIVKTGLDFLRPEQAISVVETSTQIYNQ</sequence>
<gene>
    <name evidence="3" type="ORF">GPAL_4044</name>
</gene>
<evidence type="ECO:0000256" key="1">
    <source>
        <dbReference type="ARBA" id="ARBA00009477"/>
    </source>
</evidence>
<evidence type="ECO:0000256" key="2">
    <source>
        <dbReference type="SAM" id="SignalP"/>
    </source>
</evidence>
<evidence type="ECO:0000313" key="3">
    <source>
        <dbReference type="EMBL" id="GAC30883.1"/>
    </source>
</evidence>
<dbReference type="STRING" id="1121922.GCA_000428905_00289"/>
<dbReference type="RefSeq" id="WP_006015642.1">
    <property type="nucleotide sequence ID" value="NZ_BAEQ01000067.1"/>
</dbReference>
<dbReference type="PROSITE" id="PS51257">
    <property type="entry name" value="PROKAR_LIPOPROTEIN"/>
    <property type="match status" value="1"/>
</dbReference>
<proteinExistence type="inferred from homology"/>
<dbReference type="OrthoDB" id="2110899at2"/>
<dbReference type="AlphaFoldDB" id="K6ZPT8"/>
<reference evidence="4" key="1">
    <citation type="journal article" date="2014" name="Environ. Microbiol.">
        <title>Comparative genomics of the marine bacterial genus Glaciecola reveals the high degree of genomic diversity and genomic characteristic for cold adaptation.</title>
        <authorList>
            <person name="Qin Q.L."/>
            <person name="Xie B.B."/>
            <person name="Yu Y."/>
            <person name="Shu Y.L."/>
            <person name="Rong J.C."/>
            <person name="Zhang Y.J."/>
            <person name="Zhao D.L."/>
            <person name="Chen X.L."/>
            <person name="Zhang X.Y."/>
            <person name="Chen B."/>
            <person name="Zhou B.C."/>
            <person name="Zhang Y.Z."/>
        </authorList>
    </citation>
    <scope>NUCLEOTIDE SEQUENCE [LARGE SCALE GENOMIC DNA]</scope>
    <source>
        <strain evidence="4">ACAM 615</strain>
    </source>
</reference>
<dbReference type="GO" id="GO:1990281">
    <property type="term" value="C:efflux pump complex"/>
    <property type="evidence" value="ECO:0007669"/>
    <property type="project" value="TreeGrafter"/>
</dbReference>
<comment type="caution">
    <text evidence="3">The sequence shown here is derived from an EMBL/GenBank/DDBJ whole genome shotgun (WGS) entry which is preliminary data.</text>
</comment>
<dbReference type="EMBL" id="BAEQ01000067">
    <property type="protein sequence ID" value="GAC30883.1"/>
    <property type="molecule type" value="Genomic_DNA"/>
</dbReference>
<dbReference type="PANTHER" id="PTHR30469">
    <property type="entry name" value="MULTIDRUG RESISTANCE PROTEIN MDTA"/>
    <property type="match status" value="1"/>
</dbReference>
<dbReference type="InterPro" id="IPR006143">
    <property type="entry name" value="RND_pump_MFP"/>
</dbReference>
<dbReference type="Gene3D" id="1.10.287.470">
    <property type="entry name" value="Helix hairpin bin"/>
    <property type="match status" value="1"/>
</dbReference>
<dbReference type="Proteomes" id="UP000006251">
    <property type="component" value="Unassembled WGS sequence"/>
</dbReference>
<accession>K6ZPT8</accession>
<feature type="signal peptide" evidence="2">
    <location>
        <begin position="1"/>
        <end position="22"/>
    </location>
</feature>
<keyword evidence="4" id="KW-1185">Reference proteome</keyword>